<dbReference type="RefSeq" id="WP_135263820.1">
    <property type="nucleotide sequence ID" value="NZ_SMLM01000002.1"/>
</dbReference>
<evidence type="ECO:0000256" key="1">
    <source>
        <dbReference type="SAM" id="MobiDB-lite"/>
    </source>
</evidence>
<feature type="compositionally biased region" description="Basic and acidic residues" evidence="1">
    <location>
        <begin position="177"/>
        <end position="202"/>
    </location>
</feature>
<feature type="region of interest" description="Disordered" evidence="1">
    <location>
        <begin position="140"/>
        <end position="239"/>
    </location>
</feature>
<comment type="caution">
    <text evidence="2">The sequence shown here is derived from an EMBL/GenBank/DDBJ whole genome shotgun (WGS) entry which is preliminary data.</text>
</comment>
<name>A0A4Z0BSN2_9BURK</name>
<reference evidence="2 3" key="1">
    <citation type="submission" date="2019-03" db="EMBL/GenBank/DDBJ databases">
        <title>Ramlibacter henchirensis DSM 14656, whole genome shotgun sequence.</title>
        <authorList>
            <person name="Zhang X."/>
            <person name="Feng G."/>
            <person name="Zhu H."/>
        </authorList>
    </citation>
    <scope>NUCLEOTIDE SEQUENCE [LARGE SCALE GENOMIC DNA]</scope>
    <source>
        <strain evidence="2 3">DSM 14656</strain>
    </source>
</reference>
<keyword evidence="3" id="KW-1185">Reference proteome</keyword>
<feature type="compositionally biased region" description="Polar residues" evidence="1">
    <location>
        <begin position="13"/>
        <end position="40"/>
    </location>
</feature>
<feature type="region of interest" description="Disordered" evidence="1">
    <location>
        <begin position="1"/>
        <end position="40"/>
    </location>
</feature>
<evidence type="ECO:0000313" key="2">
    <source>
        <dbReference type="EMBL" id="TFZ02293.1"/>
    </source>
</evidence>
<dbReference type="EMBL" id="SMLM01000002">
    <property type="protein sequence ID" value="TFZ02293.1"/>
    <property type="molecule type" value="Genomic_DNA"/>
</dbReference>
<evidence type="ECO:0000313" key="3">
    <source>
        <dbReference type="Proteomes" id="UP000298180"/>
    </source>
</evidence>
<dbReference type="AlphaFoldDB" id="A0A4Z0BSN2"/>
<gene>
    <name evidence="2" type="ORF">EZ313_13555</name>
</gene>
<proteinExistence type="predicted"/>
<dbReference type="Proteomes" id="UP000298180">
    <property type="component" value="Unassembled WGS sequence"/>
</dbReference>
<dbReference type="OrthoDB" id="8907956at2"/>
<organism evidence="2 3">
    <name type="scientific">Ramlibacter henchirensis</name>
    <dbReference type="NCBI Taxonomy" id="204072"/>
    <lineage>
        <taxon>Bacteria</taxon>
        <taxon>Pseudomonadati</taxon>
        <taxon>Pseudomonadota</taxon>
        <taxon>Betaproteobacteria</taxon>
        <taxon>Burkholderiales</taxon>
        <taxon>Comamonadaceae</taxon>
        <taxon>Ramlibacter</taxon>
    </lineage>
</organism>
<feature type="compositionally biased region" description="Low complexity" evidence="1">
    <location>
        <begin position="146"/>
        <end position="166"/>
    </location>
</feature>
<sequence length="239" mass="25899">MGLMDRLFGRTPAASSAQRAGPSSAQPSVGPSTRGANSPQAIRKELVRVSVRDTLLHNGIPATWLRAEPLTTSAPGRDVGVHVRLVVQHWDERLMQHAVALQEHVQKRIVSLDPLAERWLMGLSWQFDLEDVSSCPPLPHPGSWTASPAAVKKAEPAAKAQPQPGADVITGPTRIQHAGEDKRKALERILSERDADFKRQESDGSEFGKTQPMGFEKTAPATLQKTEPGQPARRPTSGG</sequence>
<accession>A0A4Z0BSN2</accession>
<protein>
    <submittedName>
        <fullName evidence="2">Uncharacterized protein</fullName>
    </submittedName>
</protein>